<dbReference type="PANTHER" id="PTHR43277:SF3">
    <property type="entry name" value="DECARBOXYLASE, PUTATIVE-RELATED"/>
    <property type="match status" value="1"/>
</dbReference>
<evidence type="ECO:0000256" key="2">
    <source>
        <dbReference type="ARBA" id="ARBA00010671"/>
    </source>
</evidence>
<dbReference type="Pfam" id="PF03711">
    <property type="entry name" value="OKR_DC_1_C"/>
    <property type="match status" value="1"/>
</dbReference>
<dbReference type="InterPro" id="IPR036633">
    <property type="entry name" value="Prn/Lys/Arg_de-COase_C_sf"/>
</dbReference>
<proteinExistence type="inferred from homology"/>
<gene>
    <name evidence="8" type="ORF">EDD69_1173</name>
</gene>
<dbReference type="GO" id="GO:0016831">
    <property type="term" value="F:carboxy-lyase activity"/>
    <property type="evidence" value="ECO:0007669"/>
    <property type="project" value="UniProtKB-KW"/>
</dbReference>
<dbReference type="InterPro" id="IPR015421">
    <property type="entry name" value="PyrdxlP-dep_Trfase_major"/>
</dbReference>
<feature type="domain" description="Orn/Lys/Arg decarboxylase C-terminal" evidence="7">
    <location>
        <begin position="399"/>
        <end position="457"/>
    </location>
</feature>
<evidence type="ECO:0000259" key="7">
    <source>
        <dbReference type="Pfam" id="PF03711"/>
    </source>
</evidence>
<evidence type="ECO:0000313" key="8">
    <source>
        <dbReference type="EMBL" id="TCL46069.1"/>
    </source>
</evidence>
<evidence type="ECO:0000256" key="3">
    <source>
        <dbReference type="ARBA" id="ARBA00022793"/>
    </source>
</evidence>
<keyword evidence="9" id="KW-1185">Reference proteome</keyword>
<comment type="cofactor">
    <cofactor evidence="1">
        <name>pyridoxal 5'-phosphate</name>
        <dbReference type="ChEBI" id="CHEBI:597326"/>
    </cofactor>
</comment>
<sequence length="475" mass="53895">MDEQKQTPLYSALYEHHQQQPISFHVPGHKYGSVFPKEARSFFVPLLHLDVTELSHLDDLHHPTAAIAEAQRLASQLYGVKQTYFLVNGSTVGNLAMIATVCQENKKIIVQRNCHKSIINALNLMEAEPIFISPEFDEEVQTMGSVSFETIENTLRQHPDAAAIVLTNPNYYGMSIDLTEVVQLAHSYHIPVLVDEAHGAHFILGKPFPKTAIACGADLVVHSAHKTLPAMTMGSFLHFNSRFINEKELKYFLQLFQTSSPSYPIMASLDLARYYLSQLSQSYIQQLESQIHYFKQQLKQIDGIDVVESKNPLVQTDLLKITLQTRSHLSGYELQRKLEREGVFTELADPNNVLLVYPLALVENIDVIIEKIKKALQGISCEKRDEKRTFQYTFPTSSEVVSYKKIKHRKRKVVPLEEAVHCISAQMVIPYPPGIPVLFVGEIITEQHIQLIQYLKDCGAYFQSDTINDGLEVFE</sequence>
<evidence type="ECO:0000259" key="6">
    <source>
        <dbReference type="Pfam" id="PF01276"/>
    </source>
</evidence>
<dbReference type="RefSeq" id="WP_132949369.1">
    <property type="nucleotide sequence ID" value="NZ_BSVG01000014.1"/>
</dbReference>
<dbReference type="Gene3D" id="3.90.105.10">
    <property type="entry name" value="Molybdopterin biosynthesis moea protein, domain 2"/>
    <property type="match status" value="1"/>
</dbReference>
<dbReference type="InterPro" id="IPR000310">
    <property type="entry name" value="Orn/Lys/Arg_deCO2ase_major_dom"/>
</dbReference>
<dbReference type="InterPro" id="IPR008286">
    <property type="entry name" value="Prn/Lys/Arg_de-COase_C"/>
</dbReference>
<accession>A0A4R1QCY2</accession>
<name>A0A4R1QCY2_9BACL</name>
<comment type="caution">
    <text evidence="8">The sequence shown here is derived from an EMBL/GenBank/DDBJ whole genome shotgun (WGS) entry which is preliminary data.</text>
</comment>
<keyword evidence="4" id="KW-0663">Pyridoxal phosphate</keyword>
<dbReference type="InterPro" id="IPR015424">
    <property type="entry name" value="PyrdxlP-dep_Trfase"/>
</dbReference>
<dbReference type="Pfam" id="PF01276">
    <property type="entry name" value="OKR_DC_1"/>
    <property type="match status" value="1"/>
</dbReference>
<dbReference type="InterPro" id="IPR052357">
    <property type="entry name" value="Orn_Lys_Arg_decarboxylase-I"/>
</dbReference>
<evidence type="ECO:0000256" key="1">
    <source>
        <dbReference type="ARBA" id="ARBA00001933"/>
    </source>
</evidence>
<dbReference type="SUPFAM" id="SSF55904">
    <property type="entry name" value="Ornithine decarboxylase C-terminal domain"/>
    <property type="match status" value="1"/>
</dbReference>
<dbReference type="Proteomes" id="UP000295658">
    <property type="component" value="Unassembled WGS sequence"/>
</dbReference>
<reference evidence="8 9" key="1">
    <citation type="submission" date="2019-03" db="EMBL/GenBank/DDBJ databases">
        <title>Genomic Encyclopedia of Type Strains, Phase IV (KMG-IV): sequencing the most valuable type-strain genomes for metagenomic binning, comparative biology and taxonomic classification.</title>
        <authorList>
            <person name="Goeker M."/>
        </authorList>
    </citation>
    <scope>NUCLEOTIDE SEQUENCE [LARGE SCALE GENOMIC DNA]</scope>
    <source>
        <strain evidence="8 9">DSM 24979</strain>
    </source>
</reference>
<dbReference type="CDD" id="cd00615">
    <property type="entry name" value="Orn_deC_like"/>
    <property type="match status" value="1"/>
</dbReference>
<feature type="domain" description="Orn/Lys/Arg decarboxylases family 1 pyridoxal-P attachment site" evidence="6">
    <location>
        <begin position="7"/>
        <end position="314"/>
    </location>
</feature>
<evidence type="ECO:0000256" key="4">
    <source>
        <dbReference type="ARBA" id="ARBA00022898"/>
    </source>
</evidence>
<dbReference type="SUPFAM" id="SSF53383">
    <property type="entry name" value="PLP-dependent transferases"/>
    <property type="match status" value="1"/>
</dbReference>
<dbReference type="PANTHER" id="PTHR43277">
    <property type="entry name" value="ARGININE DECARBOXYLASE"/>
    <property type="match status" value="1"/>
</dbReference>
<dbReference type="Gene3D" id="3.40.640.10">
    <property type="entry name" value="Type I PLP-dependent aspartate aminotransferase-like (Major domain)"/>
    <property type="match status" value="1"/>
</dbReference>
<dbReference type="EMBL" id="SLUL01000017">
    <property type="protein sequence ID" value="TCL46069.1"/>
    <property type="molecule type" value="Genomic_DNA"/>
</dbReference>
<dbReference type="AlphaFoldDB" id="A0A4R1QCY2"/>
<protein>
    <submittedName>
        <fullName evidence="8">Arginine/lysine/ornithine decarboxylase</fullName>
    </submittedName>
</protein>
<organism evidence="8 9">
    <name type="scientific">Thermolongibacillus altinsuensis</name>
    <dbReference type="NCBI Taxonomy" id="575256"/>
    <lineage>
        <taxon>Bacteria</taxon>
        <taxon>Bacillati</taxon>
        <taxon>Bacillota</taxon>
        <taxon>Bacilli</taxon>
        <taxon>Bacillales</taxon>
        <taxon>Anoxybacillaceae</taxon>
        <taxon>Thermolongibacillus</taxon>
    </lineage>
</organism>
<keyword evidence="3" id="KW-0210">Decarboxylase</keyword>
<dbReference type="OrthoDB" id="9815233at2"/>
<evidence type="ECO:0000256" key="5">
    <source>
        <dbReference type="ARBA" id="ARBA00023239"/>
    </source>
</evidence>
<keyword evidence="5" id="KW-0456">Lyase</keyword>
<evidence type="ECO:0000313" key="9">
    <source>
        <dbReference type="Proteomes" id="UP000295658"/>
    </source>
</evidence>
<comment type="similarity">
    <text evidence="2">Belongs to the Orn/Lys/Arg decarboxylase class-I family.</text>
</comment>